<accession>A0A517YCP0</accession>
<dbReference type="Gene3D" id="3.30.700.10">
    <property type="entry name" value="Glycoprotein, Type 4 Pilin"/>
    <property type="match status" value="1"/>
</dbReference>
<dbReference type="Proteomes" id="UP000315017">
    <property type="component" value="Chromosome"/>
</dbReference>
<keyword evidence="4" id="KW-1185">Reference proteome</keyword>
<gene>
    <name evidence="3" type="primary">xcpT_9</name>
    <name evidence="3" type="ORF">ETAA8_30990</name>
</gene>
<proteinExistence type="predicted"/>
<evidence type="ECO:0000259" key="2">
    <source>
        <dbReference type="Pfam" id="PF07596"/>
    </source>
</evidence>
<dbReference type="EMBL" id="CP036274">
    <property type="protein sequence ID" value="QDU28007.1"/>
    <property type="molecule type" value="Genomic_DNA"/>
</dbReference>
<dbReference type="InterPro" id="IPR045584">
    <property type="entry name" value="Pilin-like"/>
</dbReference>
<dbReference type="Pfam" id="PF07596">
    <property type="entry name" value="SBP_bac_10"/>
    <property type="match status" value="1"/>
</dbReference>
<evidence type="ECO:0000313" key="4">
    <source>
        <dbReference type="Proteomes" id="UP000315017"/>
    </source>
</evidence>
<dbReference type="OrthoDB" id="275178at2"/>
<reference evidence="3 4" key="1">
    <citation type="submission" date="2019-02" db="EMBL/GenBank/DDBJ databases">
        <title>Deep-cultivation of Planctomycetes and their phenomic and genomic characterization uncovers novel biology.</title>
        <authorList>
            <person name="Wiegand S."/>
            <person name="Jogler M."/>
            <person name="Boedeker C."/>
            <person name="Pinto D."/>
            <person name="Vollmers J."/>
            <person name="Rivas-Marin E."/>
            <person name="Kohn T."/>
            <person name="Peeters S.H."/>
            <person name="Heuer A."/>
            <person name="Rast P."/>
            <person name="Oberbeckmann S."/>
            <person name="Bunk B."/>
            <person name="Jeske O."/>
            <person name="Meyerdierks A."/>
            <person name="Storesund J.E."/>
            <person name="Kallscheuer N."/>
            <person name="Luecker S."/>
            <person name="Lage O.M."/>
            <person name="Pohl T."/>
            <person name="Merkel B.J."/>
            <person name="Hornburger P."/>
            <person name="Mueller R.-W."/>
            <person name="Bruemmer F."/>
            <person name="Labrenz M."/>
            <person name="Spormann A.M."/>
            <person name="Op den Camp H."/>
            <person name="Overmann J."/>
            <person name="Amann R."/>
            <person name="Jetten M.S.M."/>
            <person name="Mascher T."/>
            <person name="Medema M.H."/>
            <person name="Devos D.P."/>
            <person name="Kaster A.-K."/>
            <person name="Ovreas L."/>
            <person name="Rohde M."/>
            <person name="Galperin M.Y."/>
            <person name="Jogler C."/>
        </authorList>
    </citation>
    <scope>NUCLEOTIDE SEQUENCE [LARGE SCALE GENOMIC DNA]</scope>
    <source>
        <strain evidence="3 4">ETA_A8</strain>
    </source>
</reference>
<protein>
    <submittedName>
        <fullName evidence="3">Type II secretion system protein G</fullName>
    </submittedName>
</protein>
<sequence length="339" mass="37134">MNHRRTLAGFTLVELLVVIAIIGVLVALLLPAVQTAREAARRTQCKNHFKQLGLALHNYHDIHKILPPAIQFWNGDDARTSDNMRPNWVILILPYMEQLPLYESFDFNETISHANNRTQRGTKIAGMLCPSDGFNRTKFKGLTTEEGDNWQRGNYAANGHADFIQNNGFSDDKRRGVMGVNVSLRFSQITDGLTNALMAGEVRSGLTDEDRRGTWAMGTAGACALFKHGCGGDANGPNAPYPESDDIEGCDILYTTPGEKRLNSQRMGCWRTCNASQQATVRSQHPGGTVILMCDGSVHFISETVETTGEGVACSTPEAIWDRLISSGDGEVVPGDVLH</sequence>
<evidence type="ECO:0000256" key="1">
    <source>
        <dbReference type="SAM" id="Phobius"/>
    </source>
</evidence>
<dbReference type="SUPFAM" id="SSF54523">
    <property type="entry name" value="Pili subunits"/>
    <property type="match status" value="1"/>
</dbReference>
<keyword evidence="1" id="KW-0812">Transmembrane</keyword>
<evidence type="ECO:0000313" key="3">
    <source>
        <dbReference type="EMBL" id="QDU28007.1"/>
    </source>
</evidence>
<keyword evidence="1" id="KW-1133">Transmembrane helix</keyword>
<name>A0A517YCP0_9BACT</name>
<dbReference type="PROSITE" id="PS00409">
    <property type="entry name" value="PROKAR_NTER_METHYL"/>
    <property type="match status" value="1"/>
</dbReference>
<feature type="domain" description="DUF1559" evidence="2">
    <location>
        <begin position="34"/>
        <end position="306"/>
    </location>
</feature>
<keyword evidence="1" id="KW-0472">Membrane</keyword>
<dbReference type="PANTHER" id="PTHR30093">
    <property type="entry name" value="GENERAL SECRETION PATHWAY PROTEIN G"/>
    <property type="match status" value="1"/>
</dbReference>
<dbReference type="Pfam" id="PF07963">
    <property type="entry name" value="N_methyl"/>
    <property type="match status" value="1"/>
</dbReference>
<organism evidence="3 4">
    <name type="scientific">Anatilimnocola aggregata</name>
    <dbReference type="NCBI Taxonomy" id="2528021"/>
    <lineage>
        <taxon>Bacteria</taxon>
        <taxon>Pseudomonadati</taxon>
        <taxon>Planctomycetota</taxon>
        <taxon>Planctomycetia</taxon>
        <taxon>Pirellulales</taxon>
        <taxon>Pirellulaceae</taxon>
        <taxon>Anatilimnocola</taxon>
    </lineage>
</organism>
<dbReference type="InterPro" id="IPR027558">
    <property type="entry name" value="Pre_pil_HX9DG_C"/>
</dbReference>
<dbReference type="KEGG" id="aagg:ETAA8_30990"/>
<dbReference type="NCBIfam" id="TIGR02532">
    <property type="entry name" value="IV_pilin_GFxxxE"/>
    <property type="match status" value="1"/>
</dbReference>
<dbReference type="RefSeq" id="WP_145100547.1">
    <property type="nucleotide sequence ID" value="NZ_CP036274.1"/>
</dbReference>
<dbReference type="PANTHER" id="PTHR30093:SF2">
    <property type="entry name" value="TYPE II SECRETION SYSTEM PROTEIN H"/>
    <property type="match status" value="1"/>
</dbReference>
<dbReference type="InterPro" id="IPR012902">
    <property type="entry name" value="N_methyl_site"/>
</dbReference>
<feature type="transmembrane region" description="Helical" evidence="1">
    <location>
        <begin position="12"/>
        <end position="33"/>
    </location>
</feature>
<dbReference type="AlphaFoldDB" id="A0A517YCP0"/>
<dbReference type="InterPro" id="IPR011453">
    <property type="entry name" value="DUF1559"/>
</dbReference>
<dbReference type="NCBIfam" id="TIGR04294">
    <property type="entry name" value="pre_pil_HX9DG"/>
    <property type="match status" value="1"/>
</dbReference>